<dbReference type="GO" id="GO:0061630">
    <property type="term" value="F:ubiquitin protein ligase activity"/>
    <property type="evidence" value="ECO:0007669"/>
    <property type="project" value="UniProtKB-EC"/>
</dbReference>
<keyword evidence="8" id="KW-0862">Zinc</keyword>
<keyword evidence="4" id="KW-0479">Metal-binding</keyword>
<proteinExistence type="predicted"/>
<dbReference type="InterPro" id="IPR013083">
    <property type="entry name" value="Znf_RING/FYVE/PHD"/>
</dbReference>
<keyword evidence="13" id="KW-0067">ATP-binding</keyword>
<protein>
    <recommendedName>
        <fullName evidence="2">RBR-type E3 ubiquitin transferase</fullName>
        <ecNumber evidence="2">2.3.2.31</ecNumber>
    </recommendedName>
</protein>
<evidence type="ECO:0000256" key="2">
    <source>
        <dbReference type="ARBA" id="ARBA00012251"/>
    </source>
</evidence>
<gene>
    <name evidence="13" type="ORF">MVEN_01053100</name>
</gene>
<dbReference type="PROSITE" id="PS51873">
    <property type="entry name" value="TRIAD"/>
    <property type="match status" value="1"/>
</dbReference>
<keyword evidence="3" id="KW-0808">Transferase</keyword>
<dbReference type="InterPro" id="IPR031127">
    <property type="entry name" value="E3_UB_ligase_RBR"/>
</dbReference>
<dbReference type="EMBL" id="JACAZI010000008">
    <property type="protein sequence ID" value="KAF7353682.1"/>
    <property type="molecule type" value="Genomic_DNA"/>
</dbReference>
<evidence type="ECO:0000256" key="5">
    <source>
        <dbReference type="ARBA" id="ARBA00022737"/>
    </source>
</evidence>
<evidence type="ECO:0000256" key="8">
    <source>
        <dbReference type="ARBA" id="ARBA00022833"/>
    </source>
</evidence>
<comment type="caution">
    <text evidence="13">The sequence shown here is derived from an EMBL/GenBank/DDBJ whole genome shotgun (WGS) entry which is preliminary data.</text>
</comment>
<evidence type="ECO:0000313" key="14">
    <source>
        <dbReference type="Proteomes" id="UP000620124"/>
    </source>
</evidence>
<sequence>MLAEARRKKEEAIREHEHREALRENHRIQIAREEASKTIQHIVLGSAMVSFGAGASIQHVVPGANSCRIGISNLPLDATREEIEGLFTQQGVGSGMFCVLGLAKSPDERHLEADVVIEKEKGELIALGFQEIEFRDETLLFEVSDNDRPDGMTASTTRRSDVLTLSLRAPFESMLVSYPSEARALEKARQLNRGMCGGRRVRVEPNRYSAGDPYFGETAVRITGLPLNCPLVTVARFAGAGLIKTLKSVDYDVQDALELLRIHINSVPGGKLTKYEIISGESIDGNFIVKAHLGTWEHAKEVYNHFDGIRLPYTGGTFLKMHLPDPIHYTLSIPLPQYQAQKRVWDSLTEAKSNSEACCIRINLQDQVFIRILGENKKAVGALKVRVETLAAGEKVFVWHPSFASTSGEAFMSSLSTRAHAVYARADSRLRAFRLYGEPAALDLARTLIRTEVERLSAREATALLKQECVGFFVRRGLKILQRTLGEENVTLDISSSPCQITVRGGAIAHNTLERIIADLDPTTPTGIACPVCCDEVSHPVQLNCGHTYCTGCIRHFLTTAGETKLFPLSCMGEEGKCGVLIAIPTIQRYLAPPQLQRLLDVAFNCYLEQHPQELKYCTTPDCRQIYRTTTTPAIVDCPSCFSHICSCCSADGHEGMSCEESRVYNDTAEQERLNDLWAQANNVKTCPSCNIRIEKTEGCNHIACRCGAHICWKCQPVAVFDRDQIYPHLNEVHGGAFEV</sequence>
<dbReference type="AlphaFoldDB" id="A0A8H7CZA6"/>
<dbReference type="Pfam" id="PF26200">
    <property type="entry name" value="Rcat_RNF216"/>
    <property type="match status" value="1"/>
</dbReference>
<dbReference type="GO" id="GO:0016567">
    <property type="term" value="P:protein ubiquitination"/>
    <property type="evidence" value="ECO:0007669"/>
    <property type="project" value="InterPro"/>
</dbReference>
<dbReference type="GO" id="GO:0008270">
    <property type="term" value="F:zinc ion binding"/>
    <property type="evidence" value="ECO:0007669"/>
    <property type="project" value="UniProtKB-KW"/>
</dbReference>
<dbReference type="InterPro" id="IPR001841">
    <property type="entry name" value="Znf_RING"/>
</dbReference>
<dbReference type="PROSITE" id="PS50089">
    <property type="entry name" value="ZF_RING_2"/>
    <property type="match status" value="1"/>
</dbReference>
<dbReference type="CDD" id="cd20335">
    <property type="entry name" value="BRcat_RBR"/>
    <property type="match status" value="1"/>
</dbReference>
<feature type="domain" description="RING-type" evidence="12">
    <location>
        <begin position="526"/>
        <end position="740"/>
    </location>
</feature>
<keyword evidence="7" id="KW-0833">Ubl conjugation pathway</keyword>
<evidence type="ECO:0000256" key="9">
    <source>
        <dbReference type="PROSITE-ProRule" id="PRU00175"/>
    </source>
</evidence>
<reference evidence="13" key="1">
    <citation type="submission" date="2020-05" db="EMBL/GenBank/DDBJ databases">
        <title>Mycena genomes resolve the evolution of fungal bioluminescence.</title>
        <authorList>
            <person name="Tsai I.J."/>
        </authorList>
    </citation>
    <scope>NUCLEOTIDE SEQUENCE</scope>
    <source>
        <strain evidence="13">CCC161011</strain>
    </source>
</reference>
<evidence type="ECO:0000259" key="11">
    <source>
        <dbReference type="PROSITE" id="PS50089"/>
    </source>
</evidence>
<keyword evidence="13" id="KW-0378">Hydrolase</keyword>
<dbReference type="Gene3D" id="3.30.40.10">
    <property type="entry name" value="Zinc/RING finger domain, C3HC4 (zinc finger)"/>
    <property type="match status" value="1"/>
</dbReference>
<dbReference type="GO" id="GO:0004386">
    <property type="term" value="F:helicase activity"/>
    <property type="evidence" value="ECO:0007669"/>
    <property type="project" value="UniProtKB-KW"/>
</dbReference>
<keyword evidence="14" id="KW-1185">Reference proteome</keyword>
<keyword evidence="13" id="KW-0347">Helicase</keyword>
<dbReference type="OrthoDB" id="1431934at2759"/>
<dbReference type="EC" id="2.3.2.31" evidence="2"/>
<feature type="domain" description="RING-type" evidence="11">
    <location>
        <begin position="530"/>
        <end position="571"/>
    </location>
</feature>
<keyword evidence="13" id="KW-0547">Nucleotide-binding</keyword>
<name>A0A8H7CZA6_9AGAR</name>
<dbReference type="Gene3D" id="1.20.120.1750">
    <property type="match status" value="1"/>
</dbReference>
<evidence type="ECO:0000256" key="7">
    <source>
        <dbReference type="ARBA" id="ARBA00022786"/>
    </source>
</evidence>
<keyword evidence="5" id="KW-0677">Repeat</keyword>
<keyword evidence="6 9" id="KW-0863">Zinc-finger</keyword>
<evidence type="ECO:0000259" key="12">
    <source>
        <dbReference type="PROSITE" id="PS51873"/>
    </source>
</evidence>
<evidence type="ECO:0000256" key="6">
    <source>
        <dbReference type="ARBA" id="ARBA00022771"/>
    </source>
</evidence>
<dbReference type="Proteomes" id="UP000620124">
    <property type="component" value="Unassembled WGS sequence"/>
</dbReference>
<dbReference type="PROSITE" id="PS00518">
    <property type="entry name" value="ZF_RING_1"/>
    <property type="match status" value="1"/>
</dbReference>
<organism evidence="13 14">
    <name type="scientific">Mycena venus</name>
    <dbReference type="NCBI Taxonomy" id="2733690"/>
    <lineage>
        <taxon>Eukaryota</taxon>
        <taxon>Fungi</taxon>
        <taxon>Dikarya</taxon>
        <taxon>Basidiomycota</taxon>
        <taxon>Agaricomycotina</taxon>
        <taxon>Agaricomycetes</taxon>
        <taxon>Agaricomycetidae</taxon>
        <taxon>Agaricales</taxon>
        <taxon>Marasmiineae</taxon>
        <taxon>Mycenaceae</taxon>
        <taxon>Mycena</taxon>
    </lineage>
</organism>
<dbReference type="SUPFAM" id="SSF57850">
    <property type="entry name" value="RING/U-box"/>
    <property type="match status" value="2"/>
</dbReference>
<accession>A0A8H7CZA6</accession>
<dbReference type="SMART" id="SM00184">
    <property type="entry name" value="RING"/>
    <property type="match status" value="1"/>
</dbReference>
<dbReference type="InterPro" id="IPR002867">
    <property type="entry name" value="IBR_dom"/>
</dbReference>
<dbReference type="Pfam" id="PF15227">
    <property type="entry name" value="zf-C3HC4_4"/>
    <property type="match status" value="1"/>
</dbReference>
<evidence type="ECO:0000256" key="10">
    <source>
        <dbReference type="SAM" id="MobiDB-lite"/>
    </source>
</evidence>
<evidence type="ECO:0000256" key="1">
    <source>
        <dbReference type="ARBA" id="ARBA00001798"/>
    </source>
</evidence>
<dbReference type="PANTHER" id="PTHR11685">
    <property type="entry name" value="RBR FAMILY RING FINGER AND IBR DOMAIN-CONTAINING"/>
    <property type="match status" value="1"/>
</dbReference>
<comment type="catalytic activity">
    <reaction evidence="1">
        <text>[E2 ubiquitin-conjugating enzyme]-S-ubiquitinyl-L-cysteine + [acceptor protein]-L-lysine = [E2 ubiquitin-conjugating enzyme]-L-cysteine + [acceptor protein]-N(6)-ubiquitinyl-L-lysine.</text>
        <dbReference type="EC" id="2.3.2.31"/>
    </reaction>
</comment>
<feature type="region of interest" description="Disordered" evidence="10">
    <location>
        <begin position="1"/>
        <end position="20"/>
    </location>
</feature>
<evidence type="ECO:0000313" key="13">
    <source>
        <dbReference type="EMBL" id="KAF7353682.1"/>
    </source>
</evidence>
<dbReference type="InterPro" id="IPR044066">
    <property type="entry name" value="TRIAD_supradom"/>
</dbReference>
<evidence type="ECO:0000256" key="3">
    <source>
        <dbReference type="ARBA" id="ARBA00022679"/>
    </source>
</evidence>
<dbReference type="CDD" id="cd16449">
    <property type="entry name" value="RING-HC"/>
    <property type="match status" value="1"/>
</dbReference>
<dbReference type="InterPro" id="IPR017907">
    <property type="entry name" value="Znf_RING_CS"/>
</dbReference>
<evidence type="ECO:0000256" key="4">
    <source>
        <dbReference type="ARBA" id="ARBA00022723"/>
    </source>
</evidence>
<dbReference type="Pfam" id="PF01485">
    <property type="entry name" value="IBR"/>
    <property type="match status" value="1"/>
</dbReference>